<comment type="caution">
    <text evidence="2">The sequence shown here is derived from an EMBL/GenBank/DDBJ whole genome shotgun (WGS) entry which is preliminary data.</text>
</comment>
<organism evidence="2 3">
    <name type="scientific">Nocardia testacea</name>
    <dbReference type="NCBI Taxonomy" id="248551"/>
    <lineage>
        <taxon>Bacteria</taxon>
        <taxon>Bacillati</taxon>
        <taxon>Actinomycetota</taxon>
        <taxon>Actinomycetes</taxon>
        <taxon>Mycobacteriales</taxon>
        <taxon>Nocardiaceae</taxon>
        <taxon>Nocardia</taxon>
    </lineage>
</organism>
<sequence length="295" mass="31023">MSAKLADDTGRFAKVVHDVEAGTADVVLRASRTLPAADQGFPGSRSSTHARRLDSEPGRTVLSGRAATTPGAESPSPHNRGDTSNVVGGVGGGRMARFIVTGSDGASVALDREPDLMSLARTHADEVIRQSEELGLPPQRVSAAVYNRHTGEVSYGENNTHYVGDPPDTKIRMGAPKPLCRELERRKPGASLEEWPVANCAETAGVNKGILDAELPESLSIHRMGRPPAVSDFAYSTVWTMTGVAYPSCRNCQVLLAGAVEVLQPGPQRGLFLGAGAIDGSKVFHPDIGPVSGDP</sequence>
<feature type="region of interest" description="Disordered" evidence="1">
    <location>
        <begin position="36"/>
        <end position="88"/>
    </location>
</feature>
<name>A0ABW7VWS7_9NOCA</name>
<dbReference type="RefSeq" id="WP_397061126.1">
    <property type="nucleotide sequence ID" value="NZ_JBIRYL010000001.1"/>
</dbReference>
<evidence type="ECO:0008006" key="4">
    <source>
        <dbReference type="Google" id="ProtNLM"/>
    </source>
</evidence>
<gene>
    <name evidence="2" type="ORF">ACH49Z_08810</name>
</gene>
<protein>
    <recommendedName>
        <fullName evidence="4">YwqJ-like deaminase</fullName>
    </recommendedName>
</protein>
<proteinExistence type="predicted"/>
<reference evidence="2 3" key="1">
    <citation type="submission" date="2024-10" db="EMBL/GenBank/DDBJ databases">
        <title>The Natural Products Discovery Center: Release of the First 8490 Sequenced Strains for Exploring Actinobacteria Biosynthetic Diversity.</title>
        <authorList>
            <person name="Kalkreuter E."/>
            <person name="Kautsar S.A."/>
            <person name="Yang D."/>
            <person name="Bader C.D."/>
            <person name="Teijaro C.N."/>
            <person name="Fluegel L."/>
            <person name="Davis C.M."/>
            <person name="Simpson J.R."/>
            <person name="Lauterbach L."/>
            <person name="Steele A.D."/>
            <person name="Gui C."/>
            <person name="Meng S."/>
            <person name="Li G."/>
            <person name="Viehrig K."/>
            <person name="Ye F."/>
            <person name="Su P."/>
            <person name="Kiefer A.F."/>
            <person name="Nichols A."/>
            <person name="Cepeda A.J."/>
            <person name="Yan W."/>
            <person name="Fan B."/>
            <person name="Jiang Y."/>
            <person name="Adhikari A."/>
            <person name="Zheng C.-J."/>
            <person name="Schuster L."/>
            <person name="Cowan T.M."/>
            <person name="Smanski M.J."/>
            <person name="Chevrette M.G."/>
            <person name="De Carvalho L.P.S."/>
            <person name="Shen B."/>
        </authorList>
    </citation>
    <scope>NUCLEOTIDE SEQUENCE [LARGE SCALE GENOMIC DNA]</scope>
    <source>
        <strain evidence="2 3">NPDC019377</strain>
    </source>
</reference>
<dbReference type="EMBL" id="JBIRYL010000001">
    <property type="protein sequence ID" value="MFI2229938.1"/>
    <property type="molecule type" value="Genomic_DNA"/>
</dbReference>
<accession>A0ABW7VWS7</accession>
<evidence type="ECO:0000256" key="1">
    <source>
        <dbReference type="SAM" id="MobiDB-lite"/>
    </source>
</evidence>
<evidence type="ECO:0000313" key="3">
    <source>
        <dbReference type="Proteomes" id="UP001611494"/>
    </source>
</evidence>
<keyword evidence="3" id="KW-1185">Reference proteome</keyword>
<dbReference type="Proteomes" id="UP001611494">
    <property type="component" value="Unassembled WGS sequence"/>
</dbReference>
<evidence type="ECO:0000313" key="2">
    <source>
        <dbReference type="EMBL" id="MFI2229938.1"/>
    </source>
</evidence>